<dbReference type="RefSeq" id="WP_331805752.1">
    <property type="nucleotide sequence ID" value="NZ_JAZHPM010000030.1"/>
</dbReference>
<evidence type="ECO:0000259" key="1">
    <source>
        <dbReference type="PROSITE" id="PS50112"/>
    </source>
</evidence>
<dbReference type="SUPFAM" id="SSF55073">
    <property type="entry name" value="Nucleotide cyclase"/>
    <property type="match status" value="1"/>
</dbReference>
<evidence type="ECO:0000259" key="3">
    <source>
        <dbReference type="PROSITE" id="PS50887"/>
    </source>
</evidence>
<dbReference type="Proteomes" id="UP001356080">
    <property type="component" value="Unassembled WGS sequence"/>
</dbReference>
<dbReference type="SUPFAM" id="SSF141868">
    <property type="entry name" value="EAL domain-like"/>
    <property type="match status" value="1"/>
</dbReference>
<dbReference type="Gene3D" id="3.30.70.270">
    <property type="match status" value="1"/>
</dbReference>
<dbReference type="Gene3D" id="3.20.20.450">
    <property type="entry name" value="EAL domain"/>
    <property type="match status" value="1"/>
</dbReference>
<keyword evidence="5" id="KW-1185">Reference proteome</keyword>
<dbReference type="NCBIfam" id="TIGR00254">
    <property type="entry name" value="GGDEF"/>
    <property type="match status" value="1"/>
</dbReference>
<dbReference type="InterPro" id="IPR000014">
    <property type="entry name" value="PAS"/>
</dbReference>
<evidence type="ECO:0000313" key="4">
    <source>
        <dbReference type="EMBL" id="MEF2293354.1"/>
    </source>
</evidence>
<dbReference type="InterPro" id="IPR052155">
    <property type="entry name" value="Biofilm_reg_signaling"/>
</dbReference>
<reference evidence="4 5" key="1">
    <citation type="submission" date="2024-01" db="EMBL/GenBank/DDBJ databases">
        <title>Survival strategy associated with biotechnological potential of Virgibacillus dokdonensis T4.6 isolated from salt-fermented shrimp paste.</title>
        <authorList>
            <person name="Doan T.V."/>
            <person name="Quach N.T."/>
            <person name="Phi Q.-T."/>
        </authorList>
    </citation>
    <scope>NUCLEOTIDE SEQUENCE [LARGE SCALE GENOMIC DNA]</scope>
    <source>
        <strain evidence="4 5">T4.6</strain>
    </source>
</reference>
<dbReference type="PROSITE" id="PS50883">
    <property type="entry name" value="EAL"/>
    <property type="match status" value="1"/>
</dbReference>
<dbReference type="SMART" id="SM00052">
    <property type="entry name" value="EAL"/>
    <property type="match status" value="1"/>
</dbReference>
<dbReference type="InterPro" id="IPR000160">
    <property type="entry name" value="GGDEF_dom"/>
</dbReference>
<dbReference type="PROSITE" id="PS50112">
    <property type="entry name" value="PAS"/>
    <property type="match status" value="1"/>
</dbReference>
<sequence>MPEQVEVFPMTQQMLDQLSDAVLIIDQYGGIVAGNDTADEILGVSSAVGERIDQYLKCISLEESNQLTYITHVHKQMIEVTILHASEGDPYYFVKLVLVSKQMQEIREKLDTFATEHFKGTILYVKKNGDIIDADAYSTHMFLYSKQELTSLSIHNLFPQVFEKRQLTKKQVFHELQGVTKEGGLLFVELLQYDLNDTIGVCFLKDVTEQVTNKNRIEYLAYYDELTDLPNRYYFEYVLTEAIENNEEQQFIVVYMIDLDYFKEVNDILGYAVGDELIRLCALQLKKFLHVDTFIARMSGDKFVIMQIGMRNKRTVIEFAKKLIQAFKKPITINGYDIYTTVTIGISLFPHHGTTAENLIKHANSAMYESKNNQRNSYKIFESAISEKFQSTVTLESELRHAFKEDQLELHYQPQVDFKTNEIIGMEALLRWNHPEKGYIAPSEYIGIAEKTGFIIEIGEWVLYQACKQNKKWQDQGYKPITISVNLSAIQFHQKKFLQKVEHILDQTGLSPTYLELEITETMAMTNEKTVLHTLRELQNIGIPVSIDDFGTGYSSLKLLSLFPITKLKIDKIFMDQSHEENRMIVKSIIQLCHLLNLKVVAEGVETEEQFAFLKAEQCDQLQGYYFSKALPSEEVEQLLLKKNNKAN</sequence>
<dbReference type="InterPro" id="IPR001633">
    <property type="entry name" value="EAL_dom"/>
</dbReference>
<dbReference type="SMART" id="SM00267">
    <property type="entry name" value="GGDEF"/>
    <property type="match status" value="1"/>
</dbReference>
<comment type="caution">
    <text evidence="4">The sequence shown here is derived from an EMBL/GenBank/DDBJ whole genome shotgun (WGS) entry which is preliminary data.</text>
</comment>
<dbReference type="Pfam" id="PF13188">
    <property type="entry name" value="PAS_8"/>
    <property type="match status" value="1"/>
</dbReference>
<dbReference type="PANTHER" id="PTHR44757:SF2">
    <property type="entry name" value="BIOFILM ARCHITECTURE MAINTENANCE PROTEIN MBAA"/>
    <property type="match status" value="1"/>
</dbReference>
<dbReference type="PANTHER" id="PTHR44757">
    <property type="entry name" value="DIGUANYLATE CYCLASE DGCP"/>
    <property type="match status" value="1"/>
</dbReference>
<organism evidence="4 5">
    <name type="scientific">Virgibacillus dokdonensis</name>
    <dbReference type="NCBI Taxonomy" id="302167"/>
    <lineage>
        <taxon>Bacteria</taxon>
        <taxon>Bacillati</taxon>
        <taxon>Bacillota</taxon>
        <taxon>Bacilli</taxon>
        <taxon>Bacillales</taxon>
        <taxon>Bacillaceae</taxon>
        <taxon>Virgibacillus</taxon>
    </lineage>
</organism>
<gene>
    <name evidence="4" type="ORF">V2W34_15240</name>
</gene>
<feature type="domain" description="PAS" evidence="1">
    <location>
        <begin position="13"/>
        <end position="45"/>
    </location>
</feature>
<proteinExistence type="predicted"/>
<evidence type="ECO:0000259" key="2">
    <source>
        <dbReference type="PROSITE" id="PS50883"/>
    </source>
</evidence>
<feature type="domain" description="EAL" evidence="2">
    <location>
        <begin position="392"/>
        <end position="644"/>
    </location>
</feature>
<dbReference type="InterPro" id="IPR029787">
    <property type="entry name" value="Nucleotide_cyclase"/>
</dbReference>
<feature type="domain" description="GGDEF" evidence="3">
    <location>
        <begin position="250"/>
        <end position="383"/>
    </location>
</feature>
<dbReference type="Pfam" id="PF00990">
    <property type="entry name" value="GGDEF"/>
    <property type="match status" value="1"/>
</dbReference>
<dbReference type="InterPro" id="IPR035919">
    <property type="entry name" value="EAL_sf"/>
</dbReference>
<evidence type="ECO:0000313" key="5">
    <source>
        <dbReference type="Proteomes" id="UP001356080"/>
    </source>
</evidence>
<dbReference type="Pfam" id="PF13426">
    <property type="entry name" value="PAS_9"/>
    <property type="match status" value="1"/>
</dbReference>
<dbReference type="EMBL" id="JAZHPM010000030">
    <property type="protein sequence ID" value="MEF2293354.1"/>
    <property type="molecule type" value="Genomic_DNA"/>
</dbReference>
<accession>A0ABU7VJ52</accession>
<dbReference type="CDD" id="cd01949">
    <property type="entry name" value="GGDEF"/>
    <property type="match status" value="1"/>
</dbReference>
<dbReference type="Pfam" id="PF00563">
    <property type="entry name" value="EAL"/>
    <property type="match status" value="1"/>
</dbReference>
<name>A0ABU7VJ52_9BACI</name>
<protein>
    <submittedName>
        <fullName evidence="4">EAL domain-containing protein</fullName>
    </submittedName>
</protein>
<dbReference type="CDD" id="cd01948">
    <property type="entry name" value="EAL"/>
    <property type="match status" value="1"/>
</dbReference>
<dbReference type="InterPro" id="IPR043128">
    <property type="entry name" value="Rev_trsase/Diguanyl_cyclase"/>
</dbReference>
<dbReference type="PROSITE" id="PS50887">
    <property type="entry name" value="GGDEF"/>
    <property type="match status" value="1"/>
</dbReference>